<dbReference type="GO" id="GO:0005524">
    <property type="term" value="F:ATP binding"/>
    <property type="evidence" value="ECO:0007669"/>
    <property type="project" value="UniProtKB-KW"/>
</dbReference>
<dbReference type="GO" id="GO:0005743">
    <property type="term" value="C:mitochondrial inner membrane"/>
    <property type="evidence" value="ECO:0007669"/>
    <property type="project" value="TreeGrafter"/>
</dbReference>
<feature type="domain" description="ABC transmembrane type-1" evidence="12">
    <location>
        <begin position="781"/>
        <end position="1064"/>
    </location>
</feature>
<organism evidence="13 14">
    <name type="scientific">Favolaschia claudopus</name>
    <dbReference type="NCBI Taxonomy" id="2862362"/>
    <lineage>
        <taxon>Eukaryota</taxon>
        <taxon>Fungi</taxon>
        <taxon>Dikarya</taxon>
        <taxon>Basidiomycota</taxon>
        <taxon>Agaricomycotina</taxon>
        <taxon>Agaricomycetes</taxon>
        <taxon>Agaricomycetidae</taxon>
        <taxon>Agaricales</taxon>
        <taxon>Marasmiineae</taxon>
        <taxon>Mycenaceae</taxon>
        <taxon>Favolaschia</taxon>
    </lineage>
</organism>
<feature type="domain" description="ABC transporter" evidence="11">
    <location>
        <begin position="396"/>
        <end position="632"/>
    </location>
</feature>
<keyword evidence="7" id="KW-0067">ATP-binding</keyword>
<dbReference type="GO" id="GO:0005886">
    <property type="term" value="C:plasma membrane"/>
    <property type="evidence" value="ECO:0007669"/>
    <property type="project" value="UniProtKB-SubCell"/>
</dbReference>
<comment type="caution">
    <text evidence="13">The sequence shown here is derived from an EMBL/GenBank/DDBJ whole genome shotgun (WGS) entry which is preliminary data.</text>
</comment>
<gene>
    <name evidence="13" type="ORF">R3P38DRAFT_2935433</name>
</gene>
<dbReference type="PROSITE" id="PS50893">
    <property type="entry name" value="ABC_TRANSPORTER_2"/>
    <property type="match status" value="2"/>
</dbReference>
<keyword evidence="8 10" id="KW-1133">Transmembrane helix</keyword>
<evidence type="ECO:0000313" key="14">
    <source>
        <dbReference type="Proteomes" id="UP001362999"/>
    </source>
</evidence>
<dbReference type="PANTHER" id="PTHR43394">
    <property type="entry name" value="ATP-DEPENDENT PERMEASE MDL1, MITOCHONDRIAL"/>
    <property type="match status" value="1"/>
</dbReference>
<dbReference type="InterPro" id="IPR003439">
    <property type="entry name" value="ABC_transporter-like_ATP-bd"/>
</dbReference>
<comment type="subcellular location">
    <subcellularLocation>
        <location evidence="1">Cell membrane</location>
        <topology evidence="1">Multi-pass membrane protein</topology>
    </subcellularLocation>
</comment>
<dbReference type="EMBL" id="JAWWNJ010000028">
    <property type="protein sequence ID" value="KAK7028329.1"/>
    <property type="molecule type" value="Genomic_DNA"/>
</dbReference>
<keyword evidence="9 10" id="KW-0472">Membrane</keyword>
<feature type="transmembrane region" description="Helical" evidence="10">
    <location>
        <begin position="109"/>
        <end position="136"/>
    </location>
</feature>
<evidence type="ECO:0000256" key="8">
    <source>
        <dbReference type="ARBA" id="ARBA00022989"/>
    </source>
</evidence>
<feature type="domain" description="ABC transporter" evidence="11">
    <location>
        <begin position="1097"/>
        <end position="1333"/>
    </location>
</feature>
<feature type="transmembrane region" description="Helical" evidence="10">
    <location>
        <begin position="1006"/>
        <end position="1029"/>
    </location>
</feature>
<dbReference type="PANTHER" id="PTHR43394:SF27">
    <property type="entry name" value="ATP-DEPENDENT TRANSLOCASE ABCB1-LIKE"/>
    <property type="match status" value="1"/>
</dbReference>
<dbReference type="GO" id="GO:0016887">
    <property type="term" value="F:ATP hydrolysis activity"/>
    <property type="evidence" value="ECO:0007669"/>
    <property type="project" value="InterPro"/>
</dbReference>
<comment type="similarity">
    <text evidence="2">Belongs to the ABC transporter superfamily. ABCB family. Multidrug resistance exporter (TC 3.A.1.201) subfamily.</text>
</comment>
<dbReference type="Gene3D" id="3.40.50.300">
    <property type="entry name" value="P-loop containing nucleotide triphosphate hydrolases"/>
    <property type="match status" value="2"/>
</dbReference>
<feature type="transmembrane region" description="Helical" evidence="10">
    <location>
        <begin position="341"/>
        <end position="362"/>
    </location>
</feature>
<accession>A0AAW0BNI6</accession>
<dbReference type="Gene3D" id="1.20.1560.10">
    <property type="entry name" value="ABC transporter type 1, transmembrane domain"/>
    <property type="match status" value="2"/>
</dbReference>
<evidence type="ECO:0000256" key="6">
    <source>
        <dbReference type="ARBA" id="ARBA00022741"/>
    </source>
</evidence>
<evidence type="ECO:0000256" key="3">
    <source>
        <dbReference type="ARBA" id="ARBA00022448"/>
    </source>
</evidence>
<dbReference type="InterPro" id="IPR011527">
    <property type="entry name" value="ABC1_TM_dom"/>
</dbReference>
<evidence type="ECO:0000256" key="1">
    <source>
        <dbReference type="ARBA" id="ARBA00004651"/>
    </source>
</evidence>
<dbReference type="InterPro" id="IPR039421">
    <property type="entry name" value="Type_1_exporter"/>
</dbReference>
<evidence type="ECO:0000313" key="13">
    <source>
        <dbReference type="EMBL" id="KAK7028329.1"/>
    </source>
</evidence>
<feature type="transmembrane region" description="Helical" evidence="10">
    <location>
        <begin position="892"/>
        <end position="916"/>
    </location>
</feature>
<dbReference type="InterPro" id="IPR027417">
    <property type="entry name" value="P-loop_NTPase"/>
</dbReference>
<reference evidence="13 14" key="1">
    <citation type="journal article" date="2024" name="J Genomics">
        <title>Draft genome sequencing and assembly of Favolaschia claudopus CIRM-BRFM 2984 isolated from oak limbs.</title>
        <authorList>
            <person name="Navarro D."/>
            <person name="Drula E."/>
            <person name="Chaduli D."/>
            <person name="Cazenave R."/>
            <person name="Ahrendt S."/>
            <person name="Wang J."/>
            <person name="Lipzen A."/>
            <person name="Daum C."/>
            <person name="Barry K."/>
            <person name="Grigoriev I.V."/>
            <person name="Favel A."/>
            <person name="Rosso M.N."/>
            <person name="Martin F."/>
        </authorList>
    </citation>
    <scope>NUCLEOTIDE SEQUENCE [LARGE SCALE GENOMIC DNA]</scope>
    <source>
        <strain evidence="13 14">CIRM-BRFM 2984</strain>
    </source>
</reference>
<keyword evidence="6" id="KW-0547">Nucleotide-binding</keyword>
<dbReference type="InterPro" id="IPR036640">
    <property type="entry name" value="ABC1_TM_sf"/>
</dbReference>
<feature type="transmembrane region" description="Helical" evidence="10">
    <location>
        <begin position="1035"/>
        <end position="1058"/>
    </location>
</feature>
<dbReference type="GO" id="GO:0090374">
    <property type="term" value="P:oligopeptide export from mitochondrion"/>
    <property type="evidence" value="ECO:0007669"/>
    <property type="project" value="TreeGrafter"/>
</dbReference>
<protein>
    <submittedName>
        <fullName evidence="13">P-loop containing nucleoside triphosphate hydrolase protein</fullName>
    </submittedName>
</protein>
<dbReference type="Pfam" id="PF00005">
    <property type="entry name" value="ABC_tran"/>
    <property type="match status" value="2"/>
</dbReference>
<keyword evidence="5 10" id="KW-0812">Transmembrane</keyword>
<evidence type="ECO:0000256" key="5">
    <source>
        <dbReference type="ARBA" id="ARBA00022692"/>
    </source>
</evidence>
<dbReference type="SUPFAM" id="SSF52540">
    <property type="entry name" value="P-loop containing nucleoside triphosphate hydrolases"/>
    <property type="match status" value="2"/>
</dbReference>
<feature type="transmembrane region" description="Helical" evidence="10">
    <location>
        <begin position="298"/>
        <end position="321"/>
    </location>
</feature>
<dbReference type="Proteomes" id="UP001362999">
    <property type="component" value="Unassembled WGS sequence"/>
</dbReference>
<sequence length="1337" mass="144336">MSRSFHDSVAVAGDPYVSRASDESQCGETDFLITSPTHDLPNPIATSRWPLFSLLERRQRLWLLAPALLSSVLTGAVAPLMTMVIGHAFDAFSQFSAPGEPKDLLVHRVGVVALQLVGLAVSSFALSSVTSYLWIFTGEHTVLQLRKRVYASVAAKGMVWFDTADDEQGPLGAGGLMAQFAKETDEVRSASSLATGRIIEYLTTFTTCLVLALTRSYSLTLVVLSAVPVLVLIQALSQLVAGPLLAIERQQTAVAATLVDRTTTPSGISTVKAFTAASHEQGLLFAVLQRMESAVWKLVAVWGLTSGLAQFVMMGMFVQGFWFGASVVRAGKMGAGDVMTVFWACLMAATNLQLCIPQFIVLSRGQFALQSLLALVDAEAEEEVEHPATIPCRADILLQDISFSYPSRPTVPILRTATLSFLARNTTFIVGSSGSGKSTIAHLLAGLYAPQSGAILLDDRAIHDTRLLDVAVVGQGQACALFEMSIHDNVALGRRGGSVTRDEVETACKRVLMHDFICGLPEGYDTMLGAEGTSLSGGQAQRLAIARAMLRDPDVLVLDEATSALDPSSRIAVFNAIRSWRKARTTIVITHDLAQIDADDFVYVLQDGCVVESGRRADLDSYVCGIFGSIAAITPPAPIPQDQVVVPSLAVPAVNTDDDRMPTPRPAPFGHLYLPTLSLAPSAVTRVARVAQLTTVMNPSARRTPSPYKPLPAPSTVLVRPSVPRSTQYDFFLEKDGEIPFDSDIKVTVASSPSADISSALTPWTLLRDIYPTIPHKPLVFLGLIVCLLSGATTPVFSFLLSRLLFEVSTGAQDAAIINKYGAIVLAVAALDGLFMGLKYFLMQATAMAWVNRLRNTAFARVLRQDKRWFDSRAAGVLSLVLIKDGDDARELLAGVAGQVLVVGAMFSVGFVWALIKGWQLALVGFAVVPVFGAAMAAQAGVVARCEVRNKYAKEEVARRYYETISSIRAIRSMRFETVFRTQFDKAAERALHVARKGAFVEGCTYGVACGLIYFAEAVLFYFGAVLVARGTYTYLQMVQVLNLVVFTVTIGSQLMAFTQRIAKSMQATRDFSELLHLTTRTDESNGFLRPRLDGAITFRDVAFSYAGHTDVPVLQDINMDIRSGECVAVVGASGSGKSTIAALLQRLYEPSYGSITIGLDNLRSTDVGHLRQHVSVVSQQPTLFDGTVAENIAYGGDSLTETDIRTAAEAANVHDFIMSLPQGYETPVGENATLISGGQAQRLQIARALARTSRILILDECTSALDDANQAAVLDTIRHAKVGRTTLMITHKIPVMKMCDRVLVVHDGRIAEEGTYDELIRRRGVFAALVDESFVA</sequence>
<dbReference type="GO" id="GO:0015421">
    <property type="term" value="F:ABC-type oligopeptide transporter activity"/>
    <property type="evidence" value="ECO:0007669"/>
    <property type="project" value="TreeGrafter"/>
</dbReference>
<keyword evidence="4" id="KW-1003">Cell membrane</keyword>
<evidence type="ECO:0000256" key="9">
    <source>
        <dbReference type="ARBA" id="ARBA00023136"/>
    </source>
</evidence>
<proteinExistence type="inferred from homology"/>
<dbReference type="PROSITE" id="PS50929">
    <property type="entry name" value="ABC_TM1F"/>
    <property type="match status" value="2"/>
</dbReference>
<dbReference type="FunFam" id="3.40.50.300:FF:000604">
    <property type="entry name" value="ABC transporter B family member 28"/>
    <property type="match status" value="1"/>
</dbReference>
<dbReference type="SUPFAM" id="SSF90123">
    <property type="entry name" value="ABC transporter transmembrane region"/>
    <property type="match status" value="2"/>
</dbReference>
<evidence type="ECO:0000256" key="4">
    <source>
        <dbReference type="ARBA" id="ARBA00022475"/>
    </source>
</evidence>
<evidence type="ECO:0000259" key="12">
    <source>
        <dbReference type="PROSITE" id="PS50929"/>
    </source>
</evidence>
<feature type="transmembrane region" description="Helical" evidence="10">
    <location>
        <begin position="61"/>
        <end position="89"/>
    </location>
</feature>
<dbReference type="InterPro" id="IPR017871">
    <property type="entry name" value="ABC_transporter-like_CS"/>
</dbReference>
<dbReference type="SMART" id="SM00382">
    <property type="entry name" value="AAA"/>
    <property type="match status" value="2"/>
</dbReference>
<keyword evidence="14" id="KW-1185">Reference proteome</keyword>
<dbReference type="FunFam" id="3.40.50.300:FF:000221">
    <property type="entry name" value="Multidrug ABC transporter ATP-binding protein"/>
    <property type="match status" value="1"/>
</dbReference>
<feature type="transmembrane region" description="Helical" evidence="10">
    <location>
        <begin position="779"/>
        <end position="801"/>
    </location>
</feature>
<evidence type="ECO:0000259" key="11">
    <source>
        <dbReference type="PROSITE" id="PS50893"/>
    </source>
</evidence>
<feature type="domain" description="ABC transmembrane type-1" evidence="12">
    <location>
        <begin position="67"/>
        <end position="364"/>
    </location>
</feature>
<feature type="transmembrane region" description="Helical" evidence="10">
    <location>
        <begin position="821"/>
        <end position="842"/>
    </location>
</feature>
<dbReference type="Pfam" id="PF00664">
    <property type="entry name" value="ABC_membrane"/>
    <property type="match status" value="2"/>
</dbReference>
<dbReference type="PROSITE" id="PS00211">
    <property type="entry name" value="ABC_TRANSPORTER_1"/>
    <property type="match status" value="2"/>
</dbReference>
<dbReference type="CDD" id="cd18577">
    <property type="entry name" value="ABC_6TM_Pgp_ABCB1_D1_like"/>
    <property type="match status" value="1"/>
</dbReference>
<evidence type="ECO:0000256" key="2">
    <source>
        <dbReference type="ARBA" id="ARBA00007577"/>
    </source>
</evidence>
<evidence type="ECO:0000256" key="10">
    <source>
        <dbReference type="SAM" id="Phobius"/>
    </source>
</evidence>
<keyword evidence="3" id="KW-0813">Transport</keyword>
<feature type="transmembrane region" description="Helical" evidence="10">
    <location>
        <begin position="922"/>
        <end position="944"/>
    </location>
</feature>
<keyword evidence="13" id="KW-0378">Hydrolase</keyword>
<dbReference type="CDD" id="cd18578">
    <property type="entry name" value="ABC_6TM_Pgp_ABCB1_D2_like"/>
    <property type="match status" value="1"/>
</dbReference>
<dbReference type="InterPro" id="IPR003593">
    <property type="entry name" value="AAA+_ATPase"/>
</dbReference>
<name>A0AAW0BNI6_9AGAR</name>
<evidence type="ECO:0000256" key="7">
    <source>
        <dbReference type="ARBA" id="ARBA00022840"/>
    </source>
</evidence>